<dbReference type="InterPro" id="IPR051531">
    <property type="entry name" value="N-acetyltransferase"/>
</dbReference>
<dbReference type="InterPro" id="IPR016181">
    <property type="entry name" value="Acyl_CoA_acyltransferase"/>
</dbReference>
<dbReference type="Proteomes" id="UP001273209">
    <property type="component" value="Unassembled WGS sequence"/>
</dbReference>
<evidence type="ECO:0000259" key="1">
    <source>
        <dbReference type="PROSITE" id="PS51186"/>
    </source>
</evidence>
<proteinExistence type="predicted"/>
<evidence type="ECO:0000313" key="3">
    <source>
        <dbReference type="Proteomes" id="UP001273209"/>
    </source>
</evidence>
<dbReference type="PANTHER" id="PTHR43792:SF16">
    <property type="entry name" value="N-ACETYLTRANSFERASE DOMAIN-CONTAINING PROTEIN"/>
    <property type="match status" value="1"/>
</dbReference>
<dbReference type="EMBL" id="JAWRVG010000006">
    <property type="protein sequence ID" value="KAK4081789.1"/>
    <property type="molecule type" value="Genomic_DNA"/>
</dbReference>
<dbReference type="Gene3D" id="3.40.630.30">
    <property type="match status" value="1"/>
</dbReference>
<dbReference type="Pfam" id="PF13302">
    <property type="entry name" value="Acetyltransf_3"/>
    <property type="match status" value="1"/>
</dbReference>
<dbReference type="AlphaFoldDB" id="A0AAE1IJB6"/>
<comment type="caution">
    <text evidence="2">The sequence shown here is derived from an EMBL/GenBank/DDBJ whole genome shotgun (WGS) entry which is preliminary data.</text>
</comment>
<dbReference type="InterPro" id="IPR000182">
    <property type="entry name" value="GNAT_dom"/>
</dbReference>
<accession>A0AAE1IJB6</accession>
<sequence length="205" mass="23345">MTNAIGRDGEYQDMALPELQTPRLNLRPLAEHNRDDIINLDSDPQVTKYVHSGRPLTREEAIQDHQERLSACTQVPGLGYWASYLGDAFIGWTALSPIQSNSGTFHTQKAELGYRISPRFWRRGYAKEMARELLRYGFEELGLVEVVGQTMAVNEASRATMKACGMQHVRTLYVEFEDPIPGSEDGEVEYAITREEWLKLELHSK</sequence>
<organism evidence="2 3">
    <name type="scientific">Trichoderma aggressivum f. europaeum</name>
    <dbReference type="NCBI Taxonomy" id="173218"/>
    <lineage>
        <taxon>Eukaryota</taxon>
        <taxon>Fungi</taxon>
        <taxon>Dikarya</taxon>
        <taxon>Ascomycota</taxon>
        <taxon>Pezizomycotina</taxon>
        <taxon>Sordariomycetes</taxon>
        <taxon>Hypocreomycetidae</taxon>
        <taxon>Hypocreales</taxon>
        <taxon>Hypocreaceae</taxon>
        <taxon>Trichoderma</taxon>
    </lineage>
</organism>
<dbReference type="GeneID" id="87916627"/>
<dbReference type="PROSITE" id="PS51186">
    <property type="entry name" value="GNAT"/>
    <property type="match status" value="1"/>
</dbReference>
<reference evidence="2" key="1">
    <citation type="submission" date="2023-11" db="EMBL/GenBank/DDBJ databases">
        <title>The genome sequences of three competitors of mushroom-forming fungi.</title>
        <authorList>
            <person name="Beijen E."/>
            <person name="Ohm R.A."/>
        </authorList>
    </citation>
    <scope>NUCLEOTIDE SEQUENCE</scope>
    <source>
        <strain evidence="2">CBS 100526</strain>
    </source>
</reference>
<dbReference type="GO" id="GO:0016747">
    <property type="term" value="F:acyltransferase activity, transferring groups other than amino-acyl groups"/>
    <property type="evidence" value="ECO:0007669"/>
    <property type="project" value="InterPro"/>
</dbReference>
<protein>
    <recommendedName>
        <fullName evidence="1">N-acetyltransferase domain-containing protein</fullName>
    </recommendedName>
</protein>
<keyword evidence="3" id="KW-1185">Reference proteome</keyword>
<feature type="domain" description="N-acetyltransferase" evidence="1">
    <location>
        <begin position="24"/>
        <end position="195"/>
    </location>
</feature>
<dbReference type="PANTHER" id="PTHR43792">
    <property type="entry name" value="GNAT FAMILY, PUTATIVE (AFU_ORTHOLOGUE AFUA_3G00765)-RELATED-RELATED"/>
    <property type="match status" value="1"/>
</dbReference>
<name>A0AAE1IJB6_9HYPO</name>
<dbReference type="RefSeq" id="XP_062758742.1">
    <property type="nucleotide sequence ID" value="XM_062896722.1"/>
</dbReference>
<evidence type="ECO:0000313" key="2">
    <source>
        <dbReference type="EMBL" id="KAK4081789.1"/>
    </source>
</evidence>
<dbReference type="SUPFAM" id="SSF55729">
    <property type="entry name" value="Acyl-CoA N-acyltransferases (Nat)"/>
    <property type="match status" value="1"/>
</dbReference>
<gene>
    <name evidence="2" type="ORF">Triagg1_2530</name>
</gene>